<evidence type="ECO:0000313" key="2">
    <source>
        <dbReference type="EMBL" id="CAA9406368.1"/>
    </source>
</evidence>
<organism evidence="2">
    <name type="scientific">uncultured Rubellimicrobium sp</name>
    <dbReference type="NCBI Taxonomy" id="543078"/>
    <lineage>
        <taxon>Bacteria</taxon>
        <taxon>Pseudomonadati</taxon>
        <taxon>Pseudomonadota</taxon>
        <taxon>Alphaproteobacteria</taxon>
        <taxon>Rhodobacterales</taxon>
        <taxon>Roseobacteraceae</taxon>
        <taxon>Rubellimicrobium</taxon>
        <taxon>environmental samples</taxon>
    </lineage>
</organism>
<evidence type="ECO:0000256" key="1">
    <source>
        <dbReference type="SAM" id="MobiDB-lite"/>
    </source>
</evidence>
<gene>
    <name evidence="2" type="ORF">AVDCRST_MAG15-1316</name>
</gene>
<proteinExistence type="predicted"/>
<feature type="compositionally biased region" description="Basic residues" evidence="1">
    <location>
        <begin position="1"/>
        <end position="19"/>
    </location>
</feature>
<dbReference type="AlphaFoldDB" id="A0A6J4P765"/>
<sequence length="43" mass="4677">MAKGQMRPKKEVKKPKKDKTSKAAPVSFEKGISANGESSKKKS</sequence>
<accession>A0A6J4P765</accession>
<protein>
    <submittedName>
        <fullName evidence="2">Uncharacterized protein</fullName>
    </submittedName>
</protein>
<feature type="region of interest" description="Disordered" evidence="1">
    <location>
        <begin position="1"/>
        <end position="43"/>
    </location>
</feature>
<reference evidence="2" key="1">
    <citation type="submission" date="2020-02" db="EMBL/GenBank/DDBJ databases">
        <authorList>
            <person name="Meier V. D."/>
        </authorList>
    </citation>
    <scope>NUCLEOTIDE SEQUENCE</scope>
    <source>
        <strain evidence="2">AVDCRST_MAG15</strain>
    </source>
</reference>
<name>A0A6J4P765_9RHOB</name>
<dbReference type="EMBL" id="CADCUU010000185">
    <property type="protein sequence ID" value="CAA9406368.1"/>
    <property type="molecule type" value="Genomic_DNA"/>
</dbReference>